<dbReference type="EMBL" id="CM023481">
    <property type="protein sequence ID" value="KAH6947662.1"/>
    <property type="molecule type" value="Genomic_DNA"/>
</dbReference>
<gene>
    <name evidence="1" type="ORF">HPB50_020554</name>
</gene>
<dbReference type="Proteomes" id="UP000821845">
    <property type="component" value="Chromosome 1"/>
</dbReference>
<organism evidence="1 2">
    <name type="scientific">Hyalomma asiaticum</name>
    <name type="common">Tick</name>
    <dbReference type="NCBI Taxonomy" id="266040"/>
    <lineage>
        <taxon>Eukaryota</taxon>
        <taxon>Metazoa</taxon>
        <taxon>Ecdysozoa</taxon>
        <taxon>Arthropoda</taxon>
        <taxon>Chelicerata</taxon>
        <taxon>Arachnida</taxon>
        <taxon>Acari</taxon>
        <taxon>Parasitiformes</taxon>
        <taxon>Ixodida</taxon>
        <taxon>Ixodoidea</taxon>
        <taxon>Ixodidae</taxon>
        <taxon>Hyalomminae</taxon>
        <taxon>Hyalomma</taxon>
    </lineage>
</organism>
<name>A0ACB7TQM7_HYAAI</name>
<evidence type="ECO:0000313" key="1">
    <source>
        <dbReference type="EMBL" id="KAH6947662.1"/>
    </source>
</evidence>
<evidence type="ECO:0000313" key="2">
    <source>
        <dbReference type="Proteomes" id="UP000821845"/>
    </source>
</evidence>
<protein>
    <submittedName>
        <fullName evidence="1">Uncharacterized protein</fullName>
    </submittedName>
</protein>
<reference evidence="1" key="1">
    <citation type="submission" date="2020-05" db="EMBL/GenBank/DDBJ databases">
        <title>Large-scale comparative analyses of tick genomes elucidate their genetic diversity and vector capacities.</title>
        <authorList>
            <person name="Jia N."/>
            <person name="Wang J."/>
            <person name="Shi W."/>
            <person name="Du L."/>
            <person name="Sun Y."/>
            <person name="Zhan W."/>
            <person name="Jiang J."/>
            <person name="Wang Q."/>
            <person name="Zhang B."/>
            <person name="Ji P."/>
            <person name="Sakyi L.B."/>
            <person name="Cui X."/>
            <person name="Yuan T."/>
            <person name="Jiang B."/>
            <person name="Yang W."/>
            <person name="Lam T.T.-Y."/>
            <person name="Chang Q."/>
            <person name="Ding S."/>
            <person name="Wang X."/>
            <person name="Zhu J."/>
            <person name="Ruan X."/>
            <person name="Zhao L."/>
            <person name="Wei J."/>
            <person name="Que T."/>
            <person name="Du C."/>
            <person name="Cheng J."/>
            <person name="Dai P."/>
            <person name="Han X."/>
            <person name="Huang E."/>
            <person name="Gao Y."/>
            <person name="Liu J."/>
            <person name="Shao H."/>
            <person name="Ye R."/>
            <person name="Li L."/>
            <person name="Wei W."/>
            <person name="Wang X."/>
            <person name="Wang C."/>
            <person name="Yang T."/>
            <person name="Huo Q."/>
            <person name="Li W."/>
            <person name="Guo W."/>
            <person name="Chen H."/>
            <person name="Zhou L."/>
            <person name="Ni X."/>
            <person name="Tian J."/>
            <person name="Zhou Y."/>
            <person name="Sheng Y."/>
            <person name="Liu T."/>
            <person name="Pan Y."/>
            <person name="Xia L."/>
            <person name="Li J."/>
            <person name="Zhao F."/>
            <person name="Cao W."/>
        </authorList>
    </citation>
    <scope>NUCLEOTIDE SEQUENCE</scope>
    <source>
        <strain evidence="1">Hyas-2018</strain>
    </source>
</reference>
<comment type="caution">
    <text evidence="1">The sequence shown here is derived from an EMBL/GenBank/DDBJ whole genome shotgun (WGS) entry which is preliminary data.</text>
</comment>
<accession>A0ACB7TQM7</accession>
<keyword evidence="2" id="KW-1185">Reference proteome</keyword>
<sequence>MNRVAPSAAIVRTVVELMDSDSEDEEFDDVVTVLVLELTKIQRNRILRLTALLHDSVPGKMRRFFHQWKEPQHKDNK</sequence>
<proteinExistence type="predicted"/>